<dbReference type="InterPro" id="IPR010817">
    <property type="entry name" value="HemY_N"/>
</dbReference>
<dbReference type="GO" id="GO:0005886">
    <property type="term" value="C:plasma membrane"/>
    <property type="evidence" value="ECO:0007669"/>
    <property type="project" value="UniProtKB-SubCell"/>
</dbReference>
<dbReference type="AlphaFoldDB" id="A0A8S0WIH1"/>
<dbReference type="NCBIfam" id="TIGR00540">
    <property type="entry name" value="TPR_hemY_coli"/>
    <property type="match status" value="1"/>
</dbReference>
<sequence>MMKSILYFLGSLGLATLTAFVVSKWLSGFDNPGYVLIGIGQWSLETSLVFFSVSLILGFFAFYVFFRSLGWFLRLPKQITTRSKNIKFNRSQEALIAGLVDSAEGNWEKAETVLIKHASHSGAPLIHYLTAARAAQSRGAFDKRDEYLKKAADQAPGSDVAIGLTQAELHLSGHQFEQALETLTRLHSIDPTHATVLKLLHQTYQQLGDWEGIRKLLPALNNNKILMEAEVKLLETEAFSELLKQASEKDSSEEIQALWAEIPAHIKRMQGISAIYFAAMINAGAGAEIERELADVLSVNWDQTLLALFGSVQSNDTFGQLQISEQWLSRHPDDAVLLTILGKLCQKCQDPQKAEFYLSKSIAIDPTVQAYQLLGDLYYEQGNKDKASECYKNGLELASSEIAKDINALS</sequence>
<keyword evidence="14" id="KW-1185">Reference proteome</keyword>
<dbReference type="Proteomes" id="UP000494216">
    <property type="component" value="Unassembled WGS sequence"/>
</dbReference>
<evidence type="ECO:0000256" key="10">
    <source>
        <dbReference type="PROSITE-ProRule" id="PRU00339"/>
    </source>
</evidence>
<accession>A0A8S0WIH1</accession>
<evidence type="ECO:0000256" key="3">
    <source>
        <dbReference type="ARBA" id="ARBA00004744"/>
    </source>
</evidence>
<keyword evidence="7 11" id="KW-1133">Transmembrane helix</keyword>
<dbReference type="InterPro" id="IPR019734">
    <property type="entry name" value="TPR_rpt"/>
</dbReference>
<evidence type="ECO:0000256" key="1">
    <source>
        <dbReference type="ARBA" id="ARBA00002962"/>
    </source>
</evidence>
<organism evidence="13 14">
    <name type="scientific">Candidatus Methylobacter favarea</name>
    <dbReference type="NCBI Taxonomy" id="2707345"/>
    <lineage>
        <taxon>Bacteria</taxon>
        <taxon>Pseudomonadati</taxon>
        <taxon>Pseudomonadota</taxon>
        <taxon>Gammaproteobacteria</taxon>
        <taxon>Methylococcales</taxon>
        <taxon>Methylococcaceae</taxon>
        <taxon>Methylobacter</taxon>
    </lineage>
</organism>
<evidence type="ECO:0000256" key="9">
    <source>
        <dbReference type="ARBA" id="ARBA00023244"/>
    </source>
</evidence>
<evidence type="ECO:0000256" key="5">
    <source>
        <dbReference type="ARBA" id="ARBA00022519"/>
    </source>
</evidence>
<dbReference type="GO" id="GO:0006779">
    <property type="term" value="P:porphyrin-containing compound biosynthetic process"/>
    <property type="evidence" value="ECO:0007669"/>
    <property type="project" value="UniProtKB-KW"/>
</dbReference>
<reference evidence="13 14" key="1">
    <citation type="submission" date="2020-02" db="EMBL/GenBank/DDBJ databases">
        <authorList>
            <person name="Hogendoorn C."/>
        </authorList>
    </citation>
    <scope>NUCLEOTIDE SEQUENCE [LARGE SCALE GENOMIC DNA]</scope>
    <source>
        <strain evidence="13">METHB21</strain>
    </source>
</reference>
<evidence type="ECO:0000256" key="2">
    <source>
        <dbReference type="ARBA" id="ARBA00004429"/>
    </source>
</evidence>
<keyword evidence="10" id="KW-0802">TPR repeat</keyword>
<evidence type="ECO:0000256" key="7">
    <source>
        <dbReference type="ARBA" id="ARBA00022989"/>
    </source>
</evidence>
<dbReference type="GO" id="GO:0042168">
    <property type="term" value="P:heme metabolic process"/>
    <property type="evidence" value="ECO:0007669"/>
    <property type="project" value="InterPro"/>
</dbReference>
<evidence type="ECO:0000259" key="12">
    <source>
        <dbReference type="Pfam" id="PF07219"/>
    </source>
</evidence>
<dbReference type="PROSITE" id="PS50005">
    <property type="entry name" value="TPR"/>
    <property type="match status" value="1"/>
</dbReference>
<dbReference type="EMBL" id="CADCXN010000052">
    <property type="protein sequence ID" value="CAA9890544.1"/>
    <property type="molecule type" value="Genomic_DNA"/>
</dbReference>
<evidence type="ECO:0000313" key="13">
    <source>
        <dbReference type="EMBL" id="CAA9890544.1"/>
    </source>
</evidence>
<evidence type="ECO:0000313" key="14">
    <source>
        <dbReference type="Proteomes" id="UP000494216"/>
    </source>
</evidence>
<gene>
    <name evidence="13" type="ORF">METHB2_240017</name>
</gene>
<comment type="subcellular location">
    <subcellularLocation>
        <location evidence="2">Cell inner membrane</location>
        <topology evidence="2">Multi-pass membrane protein</topology>
    </subcellularLocation>
</comment>
<keyword evidence="6 11" id="KW-0812">Transmembrane</keyword>
<proteinExistence type="predicted"/>
<keyword evidence="9" id="KW-0627">Porphyrin biosynthesis</keyword>
<dbReference type="SUPFAM" id="SSF48452">
    <property type="entry name" value="TPR-like"/>
    <property type="match status" value="2"/>
</dbReference>
<evidence type="ECO:0000256" key="11">
    <source>
        <dbReference type="SAM" id="Phobius"/>
    </source>
</evidence>
<name>A0A8S0WIH1_9GAMM</name>
<dbReference type="SMART" id="SM00028">
    <property type="entry name" value="TPR"/>
    <property type="match status" value="3"/>
</dbReference>
<comment type="function">
    <text evidence="1">Involved in a late step of protoheme IX synthesis.</text>
</comment>
<dbReference type="InterPro" id="IPR011990">
    <property type="entry name" value="TPR-like_helical_dom_sf"/>
</dbReference>
<dbReference type="Pfam" id="PF13181">
    <property type="entry name" value="TPR_8"/>
    <property type="match status" value="2"/>
</dbReference>
<evidence type="ECO:0000256" key="8">
    <source>
        <dbReference type="ARBA" id="ARBA00023136"/>
    </source>
</evidence>
<feature type="domain" description="HemY N-terminal" evidence="12">
    <location>
        <begin position="33"/>
        <end position="139"/>
    </location>
</feature>
<keyword evidence="5" id="KW-0997">Cell inner membrane</keyword>
<comment type="caution">
    <text evidence="13">The sequence shown here is derived from an EMBL/GenBank/DDBJ whole genome shotgun (WGS) entry which is preliminary data.</text>
</comment>
<dbReference type="Pfam" id="PF07219">
    <property type="entry name" value="HemY_N"/>
    <property type="match status" value="1"/>
</dbReference>
<evidence type="ECO:0000256" key="6">
    <source>
        <dbReference type="ARBA" id="ARBA00022692"/>
    </source>
</evidence>
<evidence type="ECO:0000256" key="4">
    <source>
        <dbReference type="ARBA" id="ARBA00022475"/>
    </source>
</evidence>
<keyword evidence="4" id="KW-1003">Cell membrane</keyword>
<feature type="transmembrane region" description="Helical" evidence="11">
    <location>
        <begin position="47"/>
        <end position="66"/>
    </location>
</feature>
<dbReference type="Gene3D" id="1.25.40.10">
    <property type="entry name" value="Tetratricopeptide repeat domain"/>
    <property type="match status" value="2"/>
</dbReference>
<dbReference type="InterPro" id="IPR005254">
    <property type="entry name" value="Heme_biosyn_assoc_TPR_pro"/>
</dbReference>
<keyword evidence="8 11" id="KW-0472">Membrane</keyword>
<comment type="pathway">
    <text evidence="3">Porphyrin-containing compound metabolism; protoheme biosynthesis.</text>
</comment>
<feature type="repeat" description="TPR" evidence="10">
    <location>
        <begin position="368"/>
        <end position="401"/>
    </location>
</feature>
<protein>
    <submittedName>
        <fullName evidence="13">HemY protein</fullName>
    </submittedName>
</protein>